<protein>
    <submittedName>
        <fullName evidence="1">Uncharacterized protein</fullName>
    </submittedName>
</protein>
<evidence type="ECO:0000313" key="1">
    <source>
        <dbReference type="EMBL" id="CAF5176479.1"/>
    </source>
</evidence>
<gene>
    <name evidence="1" type="ORF">SMN809_LOCUS67598</name>
</gene>
<comment type="caution">
    <text evidence="1">The sequence shown here is derived from an EMBL/GenBank/DDBJ whole genome shotgun (WGS) entry which is preliminary data.</text>
</comment>
<reference evidence="1" key="1">
    <citation type="submission" date="2021-02" db="EMBL/GenBank/DDBJ databases">
        <authorList>
            <person name="Nowell W R."/>
        </authorList>
    </citation>
    <scope>NUCLEOTIDE SEQUENCE</scope>
</reference>
<proteinExistence type="predicted"/>
<dbReference type="Proteomes" id="UP000676336">
    <property type="component" value="Unassembled WGS sequence"/>
</dbReference>
<name>A0A8S3H5A5_9BILA</name>
<dbReference type="EMBL" id="CAJOBI010315681">
    <property type="protein sequence ID" value="CAF5176479.1"/>
    <property type="molecule type" value="Genomic_DNA"/>
</dbReference>
<accession>A0A8S3H5A5</accession>
<evidence type="ECO:0000313" key="2">
    <source>
        <dbReference type="Proteomes" id="UP000676336"/>
    </source>
</evidence>
<organism evidence="1 2">
    <name type="scientific">Rotaria magnacalcarata</name>
    <dbReference type="NCBI Taxonomy" id="392030"/>
    <lineage>
        <taxon>Eukaryota</taxon>
        <taxon>Metazoa</taxon>
        <taxon>Spiralia</taxon>
        <taxon>Gnathifera</taxon>
        <taxon>Rotifera</taxon>
        <taxon>Eurotatoria</taxon>
        <taxon>Bdelloidea</taxon>
        <taxon>Philodinida</taxon>
        <taxon>Philodinidae</taxon>
        <taxon>Rotaria</taxon>
    </lineage>
</organism>
<feature type="non-terminal residue" evidence="1">
    <location>
        <position position="32"/>
    </location>
</feature>
<sequence>MDINSNQDNTIHAHSRLVEQAVVTFFRDCTQR</sequence>
<dbReference type="AlphaFoldDB" id="A0A8S3H5A5"/>